<accession>A0A2M9WI31</accession>
<proteinExistence type="predicted"/>
<dbReference type="EMBL" id="PIQI01000009">
    <property type="protein sequence ID" value="PJZ07118.1"/>
    <property type="molecule type" value="Genomic_DNA"/>
</dbReference>
<protein>
    <submittedName>
        <fullName evidence="1">DUF2513 domain-containing protein</fullName>
    </submittedName>
</protein>
<keyword evidence="2" id="KW-1185">Reference proteome</keyword>
<reference evidence="1 2" key="1">
    <citation type="submission" date="2017-11" db="EMBL/GenBank/DDBJ databases">
        <title>The genome sequence of Pantoea rodasii DSM 26611.</title>
        <authorList>
            <person name="Gao J."/>
            <person name="Mao X."/>
            <person name="Sun J."/>
        </authorList>
    </citation>
    <scope>NUCLEOTIDE SEQUENCE [LARGE SCALE GENOMIC DNA]</scope>
    <source>
        <strain evidence="1 2">DSM 26611</strain>
    </source>
</reference>
<evidence type="ECO:0000313" key="2">
    <source>
        <dbReference type="Proteomes" id="UP000232062"/>
    </source>
</evidence>
<dbReference type="OrthoDB" id="307608at2"/>
<dbReference type="AlphaFoldDB" id="A0A2M9WI31"/>
<evidence type="ECO:0000313" key="1">
    <source>
        <dbReference type="EMBL" id="PJZ07118.1"/>
    </source>
</evidence>
<organism evidence="1 2">
    <name type="scientific">Pantoea rodasii</name>
    <dbReference type="NCBI Taxonomy" id="1076549"/>
    <lineage>
        <taxon>Bacteria</taxon>
        <taxon>Pseudomonadati</taxon>
        <taxon>Pseudomonadota</taxon>
        <taxon>Gammaproteobacteria</taxon>
        <taxon>Enterobacterales</taxon>
        <taxon>Erwiniaceae</taxon>
        <taxon>Pantoea</taxon>
    </lineage>
</organism>
<gene>
    <name evidence="1" type="ORF">PRCB_02970</name>
</gene>
<comment type="caution">
    <text evidence="1">The sequence shown here is derived from an EMBL/GenBank/DDBJ whole genome shotgun (WGS) entry which is preliminary data.</text>
</comment>
<name>A0A2M9WI31_9GAMM</name>
<sequence length="136" mass="15808">MRIDFEELKRILTIFLDSKDSFITLGDLGFATATGEDEQRLIFHTLLLVENGLISNWRLLTRDPCSIGFVYRGMNIEWRKVPIRLTQDGHDFAMALNRNAVMERIKRELADAPFDLVKDVSKQWLTKLIRDKIGIQ</sequence>
<dbReference type="Proteomes" id="UP000232062">
    <property type="component" value="Unassembled WGS sequence"/>
</dbReference>